<comment type="similarity">
    <text evidence="1 5">Belongs to the 5-formyltetrahydrofolate cyclo-ligase family.</text>
</comment>
<evidence type="ECO:0000313" key="6">
    <source>
        <dbReference type="EMBL" id="MCI5755170.1"/>
    </source>
</evidence>
<dbReference type="AlphaFoldDB" id="A0AAE3FGU6"/>
<evidence type="ECO:0000256" key="4">
    <source>
        <dbReference type="PIRSR" id="PIRSR006806-1"/>
    </source>
</evidence>
<dbReference type="GO" id="GO:0009396">
    <property type="term" value="P:folic acid-containing compound biosynthetic process"/>
    <property type="evidence" value="ECO:0007669"/>
    <property type="project" value="TreeGrafter"/>
</dbReference>
<dbReference type="NCBIfam" id="TIGR02727">
    <property type="entry name" value="MTHFS_bact"/>
    <property type="match status" value="1"/>
</dbReference>
<dbReference type="GO" id="GO:0005524">
    <property type="term" value="F:ATP binding"/>
    <property type="evidence" value="ECO:0007669"/>
    <property type="project" value="UniProtKB-KW"/>
</dbReference>
<dbReference type="Gene3D" id="3.40.50.10420">
    <property type="entry name" value="NagB/RpiA/CoA transferase-like"/>
    <property type="match status" value="1"/>
</dbReference>
<keyword evidence="2 4" id="KW-0547">Nucleotide-binding</keyword>
<evidence type="ECO:0000256" key="1">
    <source>
        <dbReference type="ARBA" id="ARBA00010638"/>
    </source>
</evidence>
<dbReference type="InterPro" id="IPR037171">
    <property type="entry name" value="NagB/RpiA_transferase-like"/>
</dbReference>
<keyword evidence="5" id="KW-0460">Magnesium</keyword>
<dbReference type="PANTHER" id="PTHR23407">
    <property type="entry name" value="ATPASE INHIBITOR/5-FORMYLTETRAHYDROFOLATE CYCLO-LIGASE"/>
    <property type="match status" value="1"/>
</dbReference>
<dbReference type="GO" id="GO:0030272">
    <property type="term" value="F:5-formyltetrahydrofolate cyclo-ligase activity"/>
    <property type="evidence" value="ECO:0007669"/>
    <property type="project" value="UniProtKB-EC"/>
</dbReference>
<keyword evidence="3 4" id="KW-0067">ATP-binding</keyword>
<dbReference type="GO" id="GO:0035999">
    <property type="term" value="P:tetrahydrofolate interconversion"/>
    <property type="evidence" value="ECO:0007669"/>
    <property type="project" value="TreeGrafter"/>
</dbReference>
<sequence>MTGNGVSAGPVPGLKNEKNRIREEMLKARLSVPEDVKCGADVIMTKKLLSLASFRYAGTILFYYPIKGEPDITGAVSAALAAGKRVAFPKCCPDGAGMIYRFVTSLDELSPAMYGIPEPPEENECYVPSPFLNDICIVPAVCFDRHGYRIGYGKGYYDRFLAGFGGTSVGFTLDCLLKDAVPRGRYDRAVDMIITEKGAVVPK</sequence>
<dbReference type="GO" id="GO:0046872">
    <property type="term" value="F:metal ion binding"/>
    <property type="evidence" value="ECO:0007669"/>
    <property type="project" value="UniProtKB-KW"/>
</dbReference>
<reference evidence="6 7" key="1">
    <citation type="submission" date="2022-03" db="EMBL/GenBank/DDBJ databases">
        <title>Metagenome-assembled genomes from swine fecal metagenomes.</title>
        <authorList>
            <person name="Holman D.B."/>
            <person name="Kommadath A."/>
        </authorList>
    </citation>
    <scope>NUCLEOTIDE SEQUENCE [LARGE SCALE GENOMIC DNA]</scope>
    <source>
        <strain evidence="6">SUG147</strain>
    </source>
</reference>
<evidence type="ECO:0000256" key="3">
    <source>
        <dbReference type="ARBA" id="ARBA00022840"/>
    </source>
</evidence>
<evidence type="ECO:0000313" key="7">
    <source>
        <dbReference type="Proteomes" id="UP001139365"/>
    </source>
</evidence>
<feature type="binding site" evidence="4">
    <location>
        <begin position="18"/>
        <end position="22"/>
    </location>
    <ligand>
        <name>ATP</name>
        <dbReference type="ChEBI" id="CHEBI:30616"/>
    </ligand>
</feature>
<keyword evidence="6" id="KW-0436">Ligase</keyword>
<organism evidence="6 7">
    <name type="scientific">Candidatus Colimorpha enterica</name>
    <dbReference type="NCBI Taxonomy" id="3083063"/>
    <lineage>
        <taxon>Bacteria</taxon>
        <taxon>Pseudomonadati</taxon>
        <taxon>Bacteroidota</taxon>
        <taxon>Bacteroidia</taxon>
        <taxon>Bacteroidales</taxon>
        <taxon>Candidatus Colimorpha</taxon>
    </lineage>
</organism>
<gene>
    <name evidence="6" type="ORF">MR241_02610</name>
</gene>
<dbReference type="Pfam" id="PF01812">
    <property type="entry name" value="5-FTHF_cyc-lig"/>
    <property type="match status" value="1"/>
</dbReference>
<comment type="caution">
    <text evidence="6">The sequence shown here is derived from an EMBL/GenBank/DDBJ whole genome shotgun (WGS) entry which is preliminary data.</text>
</comment>
<evidence type="ECO:0000256" key="2">
    <source>
        <dbReference type="ARBA" id="ARBA00022741"/>
    </source>
</evidence>
<dbReference type="InterPro" id="IPR002698">
    <property type="entry name" value="FTHF_cligase"/>
</dbReference>
<feature type="binding site" evidence="4">
    <location>
        <position position="69"/>
    </location>
    <ligand>
        <name>substrate</name>
    </ligand>
</feature>
<protein>
    <recommendedName>
        <fullName evidence="5">5-formyltetrahydrofolate cyclo-ligase</fullName>
        <ecNumber evidence="5">6.3.3.2</ecNumber>
    </recommendedName>
</protein>
<feature type="binding site" evidence="4">
    <location>
        <begin position="149"/>
        <end position="157"/>
    </location>
    <ligand>
        <name>ATP</name>
        <dbReference type="ChEBI" id="CHEBI:30616"/>
    </ligand>
</feature>
<proteinExistence type="inferred from homology"/>
<evidence type="ECO:0000256" key="5">
    <source>
        <dbReference type="RuleBase" id="RU361279"/>
    </source>
</evidence>
<keyword evidence="5" id="KW-0479">Metal-binding</keyword>
<dbReference type="InterPro" id="IPR024185">
    <property type="entry name" value="FTHF_cligase-like_sf"/>
</dbReference>
<dbReference type="Proteomes" id="UP001139365">
    <property type="component" value="Unassembled WGS sequence"/>
</dbReference>
<accession>A0AAE3FGU6</accession>
<dbReference type="EC" id="6.3.3.2" evidence="5"/>
<name>A0AAE3FGU6_9BACT</name>
<dbReference type="PIRSF" id="PIRSF006806">
    <property type="entry name" value="FTHF_cligase"/>
    <property type="match status" value="1"/>
</dbReference>
<dbReference type="PANTHER" id="PTHR23407:SF1">
    <property type="entry name" value="5-FORMYLTETRAHYDROFOLATE CYCLO-LIGASE"/>
    <property type="match status" value="1"/>
</dbReference>
<dbReference type="EMBL" id="JALEMU010000045">
    <property type="protein sequence ID" value="MCI5755170.1"/>
    <property type="molecule type" value="Genomic_DNA"/>
</dbReference>
<dbReference type="SUPFAM" id="SSF100950">
    <property type="entry name" value="NagB/RpiA/CoA transferase-like"/>
    <property type="match status" value="1"/>
</dbReference>
<comment type="cofactor">
    <cofactor evidence="5">
        <name>Mg(2+)</name>
        <dbReference type="ChEBI" id="CHEBI:18420"/>
    </cofactor>
</comment>
<comment type="catalytic activity">
    <reaction evidence="5">
        <text>(6S)-5-formyl-5,6,7,8-tetrahydrofolate + ATP = (6R)-5,10-methenyltetrahydrofolate + ADP + phosphate</text>
        <dbReference type="Rhea" id="RHEA:10488"/>
        <dbReference type="ChEBI" id="CHEBI:30616"/>
        <dbReference type="ChEBI" id="CHEBI:43474"/>
        <dbReference type="ChEBI" id="CHEBI:57455"/>
        <dbReference type="ChEBI" id="CHEBI:57457"/>
        <dbReference type="ChEBI" id="CHEBI:456216"/>
        <dbReference type="EC" id="6.3.3.2"/>
    </reaction>
</comment>